<proteinExistence type="predicted"/>
<evidence type="ECO:0000313" key="1">
    <source>
        <dbReference type="EMBL" id="AAS11840.1"/>
    </source>
</evidence>
<protein>
    <submittedName>
        <fullName evidence="1">Uncharacterized protein</fullName>
    </submittedName>
</protein>
<organism evidence="1 2">
    <name type="scientific">Treponema denticola (strain ATCC 35405 / DSM 14222 / CIP 103919 / JCM 8153 / KCTC 15104)</name>
    <dbReference type="NCBI Taxonomy" id="243275"/>
    <lineage>
        <taxon>Bacteria</taxon>
        <taxon>Pseudomonadati</taxon>
        <taxon>Spirochaetota</taxon>
        <taxon>Spirochaetia</taxon>
        <taxon>Spirochaetales</taxon>
        <taxon>Treponemataceae</taxon>
        <taxon>Treponema</taxon>
    </lineage>
</organism>
<accession>Q73N33</accession>
<evidence type="ECO:0000313" key="2">
    <source>
        <dbReference type="Proteomes" id="UP000008212"/>
    </source>
</evidence>
<dbReference type="AlphaFoldDB" id="Q73N33"/>
<dbReference type="EMBL" id="AE017226">
    <property type="protein sequence ID" value="AAS11840.1"/>
    <property type="molecule type" value="Genomic_DNA"/>
</dbReference>
<dbReference type="Proteomes" id="UP000008212">
    <property type="component" value="Chromosome"/>
</dbReference>
<sequence length="42" mass="4624">MSIYSYKVTINGQIPLEKKAPFEAFIENASKGGISLVFPAYT</sequence>
<keyword evidence="2" id="KW-1185">Reference proteome</keyword>
<gene>
    <name evidence="1" type="ordered locus">TDE_1323</name>
</gene>
<dbReference type="PATRIC" id="fig|243275.7.peg.1272"/>
<dbReference type="KEGG" id="tde:TDE_1323"/>
<reference evidence="1 2" key="1">
    <citation type="journal article" date="2004" name="Proc. Natl. Acad. Sci. U.S.A.">
        <title>Comparison of the genome of the oral pathogen Treponema denticola with other spirochete genomes.</title>
        <authorList>
            <person name="Seshadri R."/>
            <person name="Myers G.S."/>
            <person name="Tettelin H."/>
            <person name="Eisen J.A."/>
            <person name="Heidelberg J.F."/>
            <person name="Dodson R.J."/>
            <person name="Davidsen T.M."/>
            <person name="DeBoy R.T."/>
            <person name="Fouts D.E."/>
            <person name="Haft D.H."/>
            <person name="Selengut J."/>
            <person name="Ren Q."/>
            <person name="Brinkac L.M."/>
            <person name="Madupu R."/>
            <person name="Kolonay J."/>
            <person name="Durkin S.A."/>
            <person name="Daugherty S.C."/>
            <person name="Shetty J."/>
            <person name="Shvartsbeyn A."/>
            <person name="Gebregeorgis E."/>
            <person name="Geer K."/>
            <person name="Tsegaye G."/>
            <person name="Malek J."/>
            <person name="Ayodeji B."/>
            <person name="Shatsman S."/>
            <person name="McLeod M.P."/>
            <person name="Smajs D."/>
            <person name="Howell J.K."/>
            <person name="Pal S."/>
            <person name="Amin A."/>
            <person name="Vashisth P."/>
            <person name="McNeill T.Z."/>
            <person name="Xiang Q."/>
            <person name="Sodergren E."/>
            <person name="Baca E."/>
            <person name="Weinstock G.M."/>
            <person name="Norris S.J."/>
            <person name="Fraser C.M."/>
            <person name="Paulsen I.T."/>
        </authorList>
    </citation>
    <scope>NUCLEOTIDE SEQUENCE [LARGE SCALE GENOMIC DNA]</scope>
    <source>
        <strain evidence="2">ATCC 35405 / DSM 14222 / CIP 103919 / JCM 8153 / KCTC 15104</strain>
    </source>
</reference>
<dbReference type="PaxDb" id="243275-TDE_1323"/>
<name>Q73N33_TREDE</name>
<dbReference type="HOGENOM" id="CLU_3259294_0_0_12"/>